<evidence type="ECO:0000256" key="3">
    <source>
        <dbReference type="ARBA" id="ARBA00022692"/>
    </source>
</evidence>
<organism evidence="8">
    <name type="scientific">Aureococcus anophagefferens</name>
    <name type="common">Harmful bloom alga</name>
    <dbReference type="NCBI Taxonomy" id="44056"/>
    <lineage>
        <taxon>Eukaryota</taxon>
        <taxon>Sar</taxon>
        <taxon>Stramenopiles</taxon>
        <taxon>Ochrophyta</taxon>
        <taxon>Pelagophyceae</taxon>
        <taxon>Pelagomonadales</taxon>
        <taxon>Pelagomonadaceae</taxon>
        <taxon>Aureococcus</taxon>
    </lineage>
</organism>
<gene>
    <name evidence="7" type="ORF">AURANDRAFT_6449</name>
</gene>
<evidence type="ECO:0000256" key="6">
    <source>
        <dbReference type="SAM" id="Phobius"/>
    </source>
</evidence>
<dbReference type="Proteomes" id="UP000002729">
    <property type="component" value="Unassembled WGS sequence"/>
</dbReference>
<feature type="non-terminal residue" evidence="7">
    <location>
        <position position="172"/>
    </location>
</feature>
<dbReference type="InParanoid" id="F0XYF2"/>
<dbReference type="AlphaFoldDB" id="F0XYF2"/>
<dbReference type="OrthoDB" id="203097at2759"/>
<feature type="transmembrane region" description="Helical" evidence="6">
    <location>
        <begin position="91"/>
        <end position="114"/>
    </location>
</feature>
<name>F0XYF2_AURAN</name>
<dbReference type="PANTHER" id="PTHR10361">
    <property type="entry name" value="SODIUM-BILE ACID COTRANSPORTER"/>
    <property type="match status" value="1"/>
</dbReference>
<accession>F0XYF2</accession>
<dbReference type="EMBL" id="GL833121">
    <property type="protein sequence ID" value="EGB12185.1"/>
    <property type="molecule type" value="Genomic_DNA"/>
</dbReference>
<protein>
    <submittedName>
        <fullName evidence="7">Uncharacterized protein</fullName>
    </submittedName>
</protein>
<evidence type="ECO:0000313" key="7">
    <source>
        <dbReference type="EMBL" id="EGB12185.1"/>
    </source>
</evidence>
<dbReference type="RefSeq" id="XP_009032869.1">
    <property type="nucleotide sequence ID" value="XM_009034621.1"/>
</dbReference>
<dbReference type="Gene3D" id="1.20.1530.20">
    <property type="match status" value="1"/>
</dbReference>
<keyword evidence="3 6" id="KW-0812">Transmembrane</keyword>
<dbReference type="KEGG" id="aaf:AURANDRAFT_6449"/>
<keyword evidence="8" id="KW-1185">Reference proteome</keyword>
<evidence type="ECO:0000256" key="2">
    <source>
        <dbReference type="ARBA" id="ARBA00006528"/>
    </source>
</evidence>
<evidence type="ECO:0000313" key="8">
    <source>
        <dbReference type="Proteomes" id="UP000002729"/>
    </source>
</evidence>
<comment type="similarity">
    <text evidence="2">Belongs to the bile acid:sodium symporter (BASS) (TC 2.A.28) family.</text>
</comment>
<keyword evidence="5 6" id="KW-0472">Membrane</keyword>
<comment type="subcellular location">
    <subcellularLocation>
        <location evidence="1">Membrane</location>
        <topology evidence="1">Multi-pass membrane protein</topology>
    </subcellularLocation>
</comment>
<evidence type="ECO:0000256" key="4">
    <source>
        <dbReference type="ARBA" id="ARBA00022989"/>
    </source>
</evidence>
<feature type="non-terminal residue" evidence="7">
    <location>
        <position position="1"/>
    </location>
</feature>
<dbReference type="Pfam" id="PF01758">
    <property type="entry name" value="SBF"/>
    <property type="match status" value="1"/>
</dbReference>
<dbReference type="PANTHER" id="PTHR10361:SF28">
    <property type="entry name" value="P3 PROTEIN-RELATED"/>
    <property type="match status" value="1"/>
</dbReference>
<feature type="transmembrane region" description="Helical" evidence="6">
    <location>
        <begin position="32"/>
        <end position="51"/>
    </location>
</feature>
<evidence type="ECO:0000256" key="1">
    <source>
        <dbReference type="ARBA" id="ARBA00004141"/>
    </source>
</evidence>
<feature type="transmembrane region" description="Helical" evidence="6">
    <location>
        <begin position="63"/>
        <end position="85"/>
    </location>
</feature>
<dbReference type="InterPro" id="IPR038770">
    <property type="entry name" value="Na+/solute_symporter_sf"/>
</dbReference>
<sequence length="172" mass="16702">ITDAFPAWVAGAALVGGTPVGPAVFGWMGPDLVTAALALIMLAMGTTLTTADFARVAARPSAVLVGFCAQFGIMPAASVASSRLWGLPPALAAGVCLVGCCPGGTASNLVSLIARADVPLSISMTTASTLAAAALTPALASLCVGAKAAVCRSALAASTLKVVLLPVLGGLL</sequence>
<reference evidence="7 8" key="1">
    <citation type="journal article" date="2011" name="Proc. Natl. Acad. Sci. U.S.A.">
        <title>Niche of harmful alga Aureococcus anophagefferens revealed through ecogenomics.</title>
        <authorList>
            <person name="Gobler C.J."/>
            <person name="Berry D.L."/>
            <person name="Dyhrman S.T."/>
            <person name="Wilhelm S.W."/>
            <person name="Salamov A."/>
            <person name="Lobanov A.V."/>
            <person name="Zhang Y."/>
            <person name="Collier J.L."/>
            <person name="Wurch L.L."/>
            <person name="Kustka A.B."/>
            <person name="Dill B.D."/>
            <person name="Shah M."/>
            <person name="VerBerkmoes N.C."/>
            <person name="Kuo A."/>
            <person name="Terry A."/>
            <person name="Pangilinan J."/>
            <person name="Lindquist E.A."/>
            <person name="Lucas S."/>
            <person name="Paulsen I.T."/>
            <person name="Hattenrath-Lehmann T.K."/>
            <person name="Talmage S.C."/>
            <person name="Walker E.A."/>
            <person name="Koch F."/>
            <person name="Burson A.M."/>
            <person name="Marcoval M.A."/>
            <person name="Tang Y.Z."/>
            <person name="Lecleir G.R."/>
            <person name="Coyne K.J."/>
            <person name="Berg G.M."/>
            <person name="Bertrand E.M."/>
            <person name="Saito M.A."/>
            <person name="Gladyshev V.N."/>
            <person name="Grigoriev I.V."/>
        </authorList>
    </citation>
    <scope>NUCLEOTIDE SEQUENCE [LARGE SCALE GENOMIC DNA]</scope>
    <source>
        <strain evidence="8">CCMP 1984</strain>
    </source>
</reference>
<dbReference type="eggNOG" id="KOG2718">
    <property type="taxonomic scope" value="Eukaryota"/>
</dbReference>
<dbReference type="InterPro" id="IPR002657">
    <property type="entry name" value="BilAc:Na_symport/Acr3"/>
</dbReference>
<evidence type="ECO:0000256" key="5">
    <source>
        <dbReference type="ARBA" id="ARBA00023136"/>
    </source>
</evidence>
<dbReference type="InterPro" id="IPR004710">
    <property type="entry name" value="Bilac:Na_transpt"/>
</dbReference>
<dbReference type="GO" id="GO:0016020">
    <property type="term" value="C:membrane"/>
    <property type="evidence" value="ECO:0007669"/>
    <property type="project" value="UniProtKB-SubCell"/>
</dbReference>
<dbReference type="GeneID" id="20224853"/>
<keyword evidence="4 6" id="KW-1133">Transmembrane helix</keyword>
<proteinExistence type="inferred from homology"/>